<reference evidence="2" key="1">
    <citation type="journal article" date="2016" name="Nature">
        <title>The genome of the seagrass Zostera marina reveals angiosperm adaptation to the sea.</title>
        <authorList>
            <person name="Olsen J.L."/>
            <person name="Rouze P."/>
            <person name="Verhelst B."/>
            <person name="Lin Y.-C."/>
            <person name="Bayer T."/>
            <person name="Collen J."/>
            <person name="Dattolo E."/>
            <person name="De Paoli E."/>
            <person name="Dittami S."/>
            <person name="Maumus F."/>
            <person name="Michel G."/>
            <person name="Kersting A."/>
            <person name="Lauritano C."/>
            <person name="Lohaus R."/>
            <person name="Toepel M."/>
            <person name="Tonon T."/>
            <person name="Vanneste K."/>
            <person name="Amirebrahimi M."/>
            <person name="Brakel J."/>
            <person name="Bostroem C."/>
            <person name="Chovatia M."/>
            <person name="Grimwood J."/>
            <person name="Jenkins J.W."/>
            <person name="Jueterbock A."/>
            <person name="Mraz A."/>
            <person name="Stam W.T."/>
            <person name="Tice H."/>
            <person name="Bornberg-Bauer E."/>
            <person name="Green P.J."/>
            <person name="Pearson G.A."/>
            <person name="Procaccini G."/>
            <person name="Duarte C.M."/>
            <person name="Schmutz J."/>
            <person name="Reusch T.B.H."/>
            <person name="Van de Peer Y."/>
        </authorList>
    </citation>
    <scope>NUCLEOTIDE SEQUENCE [LARGE SCALE GENOMIC DNA]</scope>
    <source>
        <strain evidence="2">cv. Finnish</strain>
    </source>
</reference>
<dbReference type="EMBL" id="LFYR01000514">
    <property type="protein sequence ID" value="KMZ73824.1"/>
    <property type="molecule type" value="Genomic_DNA"/>
</dbReference>
<organism evidence="1 2">
    <name type="scientific">Zostera marina</name>
    <name type="common">Eelgrass</name>
    <dbReference type="NCBI Taxonomy" id="29655"/>
    <lineage>
        <taxon>Eukaryota</taxon>
        <taxon>Viridiplantae</taxon>
        <taxon>Streptophyta</taxon>
        <taxon>Embryophyta</taxon>
        <taxon>Tracheophyta</taxon>
        <taxon>Spermatophyta</taxon>
        <taxon>Magnoliopsida</taxon>
        <taxon>Liliopsida</taxon>
        <taxon>Zosteraceae</taxon>
        <taxon>Zostera</taxon>
    </lineage>
</organism>
<evidence type="ECO:0000313" key="1">
    <source>
        <dbReference type="EMBL" id="KMZ73824.1"/>
    </source>
</evidence>
<dbReference type="PANTHER" id="PTHR35757:SF1">
    <property type="entry name" value="THERMOSOME SUBUNIT GAMMA"/>
    <property type="match status" value="1"/>
</dbReference>
<dbReference type="Proteomes" id="UP000036987">
    <property type="component" value="Unassembled WGS sequence"/>
</dbReference>
<keyword evidence="2" id="KW-1185">Reference proteome</keyword>
<evidence type="ECO:0000313" key="2">
    <source>
        <dbReference type="Proteomes" id="UP000036987"/>
    </source>
</evidence>
<dbReference type="OrthoDB" id="45571at2759"/>
<dbReference type="STRING" id="29655.A0A0K9PY14"/>
<protein>
    <recommendedName>
        <fullName evidence="3">Thermosome subunit gamma</fullName>
    </recommendedName>
</protein>
<dbReference type="OMA" id="YEKRLPW"/>
<name>A0A0K9PY14_ZOSMR</name>
<gene>
    <name evidence="1" type="ORF">ZOSMA_13G00250</name>
</gene>
<comment type="caution">
    <text evidence="1">The sequence shown here is derived from an EMBL/GenBank/DDBJ whole genome shotgun (WGS) entry which is preliminary data.</text>
</comment>
<evidence type="ECO:0008006" key="3">
    <source>
        <dbReference type="Google" id="ProtNLM"/>
    </source>
</evidence>
<dbReference type="AlphaFoldDB" id="A0A0K9PY14"/>
<sequence>MACGSLAMIPYTSISARGVLLPVDSLTSVPFRSRVSCCASRSNGELAKFLDNNSISDFMRYRNRNSDGDGELQTAVVRYKKRFPWSLIKPFLQVDLVSTIHIADKEYFKLLQKDLEQYDCVLYEMVTSRESLENRKNKTSVKKLTSSSRRSKGFNIIGFIQKQMARILSLDFQLDCLDYEDDKWCHADLDYETFKELQNEKGESFFTFAKDVTIRSTKAIVEQTTIPKDLTPWKSKLLQASRVFPMPLFGILIIGSVCFPLENGVTQNPEMEALFKLDIGAAMKIFLARRLTSEFAQITSAIEEESVIIGERNKVAMEELQRAIDDGNRSIAILYGGGHMPDLGRRLREEFNMVPSEVQWVTAWLIKNQKRNYHSFPFLKRLALILGWKLNRYQTLALIIFSSVLAIDLWLWELFFGSIVNWASYASSHINMLTGSIDSNGFI</sequence>
<dbReference type="GO" id="GO:0010027">
    <property type="term" value="P:thylakoid membrane organization"/>
    <property type="evidence" value="ECO:0000318"/>
    <property type="project" value="GO_Central"/>
</dbReference>
<proteinExistence type="predicted"/>
<accession>A0A0K9PY14</accession>
<dbReference type="GO" id="GO:0009570">
    <property type="term" value="C:chloroplast stroma"/>
    <property type="evidence" value="ECO:0000318"/>
    <property type="project" value="GO_Central"/>
</dbReference>
<dbReference type="PANTHER" id="PTHR35757">
    <property type="entry name" value="THERMOSOME SUBUNIT GAMMA"/>
    <property type="match status" value="1"/>
</dbReference>